<proteinExistence type="predicted"/>
<dbReference type="InterPro" id="IPR011050">
    <property type="entry name" value="Pectin_lyase_fold/virulence"/>
</dbReference>
<dbReference type="AlphaFoldDB" id="A0A166EL48"/>
<dbReference type="NCBIfam" id="TIGR03804">
    <property type="entry name" value="para_beta_helix"/>
    <property type="match status" value="2"/>
</dbReference>
<name>A0A166EL48_9EURY</name>
<keyword evidence="3" id="KW-1185">Reference proteome</keyword>
<dbReference type="RefSeq" id="WP_067258857.1">
    <property type="nucleotide sequence ID" value="NZ_LWMW01000087.1"/>
</dbReference>
<evidence type="ECO:0000313" key="3">
    <source>
        <dbReference type="Proteomes" id="UP000077275"/>
    </source>
</evidence>
<dbReference type="InterPro" id="IPR006626">
    <property type="entry name" value="PbH1"/>
</dbReference>
<dbReference type="SMART" id="SM00710">
    <property type="entry name" value="PbH1"/>
    <property type="match status" value="3"/>
</dbReference>
<dbReference type="Gene3D" id="2.160.20.10">
    <property type="entry name" value="Single-stranded right-handed beta-helix, Pectin lyase-like"/>
    <property type="match status" value="1"/>
</dbReference>
<evidence type="ECO:0000259" key="1">
    <source>
        <dbReference type="Pfam" id="PF13229"/>
    </source>
</evidence>
<dbReference type="InterPro" id="IPR039448">
    <property type="entry name" value="Beta_helix"/>
</dbReference>
<gene>
    <name evidence="2" type="ORF">MBCUT_06420</name>
</gene>
<dbReference type="Pfam" id="PF13229">
    <property type="entry name" value="Beta_helix"/>
    <property type="match status" value="1"/>
</dbReference>
<accession>A0A166EL48</accession>
<dbReference type="EMBL" id="LWMW01000087">
    <property type="protein sequence ID" value="KZX16778.1"/>
    <property type="molecule type" value="Genomic_DNA"/>
</dbReference>
<dbReference type="InterPro" id="IPR012334">
    <property type="entry name" value="Pectin_lyas_fold"/>
</dbReference>
<comment type="caution">
    <text evidence="2">The sequence shown here is derived from an EMBL/GenBank/DDBJ whole genome shotgun (WGS) entry which is preliminary data.</text>
</comment>
<organism evidence="2 3">
    <name type="scientific">Methanobrevibacter cuticularis</name>
    <dbReference type="NCBI Taxonomy" id="47311"/>
    <lineage>
        <taxon>Archaea</taxon>
        <taxon>Methanobacteriati</taxon>
        <taxon>Methanobacteriota</taxon>
        <taxon>Methanomada group</taxon>
        <taxon>Methanobacteria</taxon>
        <taxon>Methanobacteriales</taxon>
        <taxon>Methanobacteriaceae</taxon>
        <taxon>Methanobrevibacter</taxon>
    </lineage>
</organism>
<dbReference type="PATRIC" id="fig|47311.3.peg.720"/>
<protein>
    <recommendedName>
        <fullName evidence="1">Right handed beta helix domain-containing protein</fullName>
    </recommendedName>
</protein>
<dbReference type="STRING" id="47311.MBCUT_06420"/>
<sequence>MYLKINFKSIGFVFFLLVLAIGISYFVTSVDAKTIDITTNSTTNEINSFFNKGEVIGNQKLRNGDTVIFHKGDYDNLRLNIKKRITLKSKGSVYFGGYRGSKIIIGSNVKVKGFKSDSYSLTMVLKGNNNELSRSIINCEVLIKGSKNKLYKNSITNVIIQGGKNYLKGNKISSRSMDYGVYILGSKNRIYNNYIHDSNDGICLKKGFSNVIKGNVLSSNYWNGIYIIGSNNNKITKNKLKYNNCGIYYRYGYGNNIFKNHFYRNKIRTQSFY</sequence>
<dbReference type="SUPFAM" id="SSF51126">
    <property type="entry name" value="Pectin lyase-like"/>
    <property type="match status" value="1"/>
</dbReference>
<reference evidence="2 3" key="1">
    <citation type="submission" date="2016-04" db="EMBL/GenBank/DDBJ databases">
        <title>Genome sequence of Methanobrevibacter cuticularis DSM 11139.</title>
        <authorList>
            <person name="Poehlein A."/>
            <person name="Seedorf H."/>
            <person name="Daniel R."/>
        </authorList>
    </citation>
    <scope>NUCLEOTIDE SEQUENCE [LARGE SCALE GENOMIC DNA]</scope>
    <source>
        <strain evidence="2 3">DSM 11139</strain>
    </source>
</reference>
<feature type="domain" description="Right handed beta helix" evidence="1">
    <location>
        <begin position="143"/>
        <end position="266"/>
    </location>
</feature>
<dbReference type="Proteomes" id="UP000077275">
    <property type="component" value="Unassembled WGS sequence"/>
</dbReference>
<evidence type="ECO:0000313" key="2">
    <source>
        <dbReference type="EMBL" id="KZX16778.1"/>
    </source>
</evidence>
<dbReference type="InterPro" id="IPR022441">
    <property type="entry name" value="Para_beta_helix_rpt-2"/>
</dbReference>